<evidence type="ECO:0000256" key="1">
    <source>
        <dbReference type="ARBA" id="ARBA00022729"/>
    </source>
</evidence>
<keyword evidence="1 2" id="KW-0732">Signal</keyword>
<dbReference type="PANTHER" id="PTHR43649">
    <property type="entry name" value="ARABINOSE-BINDING PROTEIN-RELATED"/>
    <property type="match status" value="1"/>
</dbReference>
<dbReference type="PANTHER" id="PTHR43649:SF33">
    <property type="entry name" value="POLYGALACTURONAN_RHAMNOGALACTURONAN-BINDING PROTEIN YTCQ"/>
    <property type="match status" value="1"/>
</dbReference>
<organism evidence="3 4">
    <name type="scientific">Cohnella rhizosphaerae</name>
    <dbReference type="NCBI Taxonomy" id="1457232"/>
    <lineage>
        <taxon>Bacteria</taxon>
        <taxon>Bacillati</taxon>
        <taxon>Bacillota</taxon>
        <taxon>Bacilli</taxon>
        <taxon>Bacillales</taxon>
        <taxon>Paenibacillaceae</taxon>
        <taxon>Cohnella</taxon>
    </lineage>
</organism>
<dbReference type="SUPFAM" id="SSF53850">
    <property type="entry name" value="Periplasmic binding protein-like II"/>
    <property type="match status" value="1"/>
</dbReference>
<evidence type="ECO:0000313" key="3">
    <source>
        <dbReference type="EMBL" id="MDG0814038.1"/>
    </source>
</evidence>
<dbReference type="PROSITE" id="PS51257">
    <property type="entry name" value="PROKAR_LIPOPROTEIN"/>
    <property type="match status" value="1"/>
</dbReference>
<proteinExistence type="predicted"/>
<dbReference type="Gene3D" id="3.40.190.10">
    <property type="entry name" value="Periplasmic binding protein-like II"/>
    <property type="match status" value="2"/>
</dbReference>
<dbReference type="AlphaFoldDB" id="A0A9X4L021"/>
<sequence>MDKRKKTITLLLGAALLATTATACGNDNDGNAEASSGASTASASASASGEKMKLMVWNFDADKTNLDGYAMNAIRDKLGVDIGFYNSTNDAAAIKEKLLLQIASGDIPDWWKEVPFADADKFADQGAAAEIPIDMLQQNAPKYMAWMEKNLGADPMRFVRHEDGKIYNLPVLWTLASSSEIIGYRQDWLKKVGIAKTPDTVEEMEAALTKFRNDDPDGNGKKDTYGMTASATTIQTIFSSVFGAYGVYPGATVDENGKAVRGEIEPGAKEALTTLNKWFKADLIDPEFFVNKDSNVDDKVISSKVGTVQRSWWEFIQPEAFYEGKYYAQLRKNVPEADWALSSGPKGPSGSFGITQGNPMLGTGIQFGKQLEKDPEKMAAYLKMFDATSFDLDLYTKIHYGEKGKTFEIKSDGTYAYIPPYDTDEARTKFGIGNYYHAPASFNDYDFQAPFMTRGDLMPVKEAAASKGIGKYDFMTPLAKPAYDEFQDALTQLTIKSFIDFITGRRPISEFDKYVADWKKAGGDKVLAEAQATLDQLNKK</sequence>
<feature type="signal peptide" evidence="2">
    <location>
        <begin position="1"/>
        <end position="23"/>
    </location>
</feature>
<dbReference type="EMBL" id="JAPDIA010000009">
    <property type="protein sequence ID" value="MDG0814038.1"/>
    <property type="molecule type" value="Genomic_DNA"/>
</dbReference>
<accession>A0A9X4L021</accession>
<name>A0A9X4L021_9BACL</name>
<dbReference type="InterPro" id="IPR050490">
    <property type="entry name" value="Bact_solute-bd_prot1"/>
</dbReference>
<comment type="caution">
    <text evidence="3">The sequence shown here is derived from an EMBL/GenBank/DDBJ whole genome shotgun (WGS) entry which is preliminary data.</text>
</comment>
<protein>
    <submittedName>
        <fullName evidence="3">Extracellular solute-binding protein</fullName>
    </submittedName>
</protein>
<dbReference type="Proteomes" id="UP001153404">
    <property type="component" value="Unassembled WGS sequence"/>
</dbReference>
<feature type="chain" id="PRO_5040960963" evidence="2">
    <location>
        <begin position="24"/>
        <end position="540"/>
    </location>
</feature>
<reference evidence="3" key="1">
    <citation type="submission" date="2022-10" db="EMBL/GenBank/DDBJ databases">
        <title>Comparative genomic analysis of Cohnella hashimotonis sp. nov., isolated from the International Space Station.</title>
        <authorList>
            <person name="Simpson A."/>
            <person name="Venkateswaran K."/>
        </authorList>
    </citation>
    <scope>NUCLEOTIDE SEQUENCE</scope>
    <source>
        <strain evidence="3">DSM 28161</strain>
    </source>
</reference>
<dbReference type="RefSeq" id="WP_277538632.1">
    <property type="nucleotide sequence ID" value="NZ_JAPDIA010000009.1"/>
</dbReference>
<keyword evidence="4" id="KW-1185">Reference proteome</keyword>
<gene>
    <name evidence="3" type="ORF">OMP40_35700</name>
</gene>
<evidence type="ECO:0000313" key="4">
    <source>
        <dbReference type="Proteomes" id="UP001153404"/>
    </source>
</evidence>
<evidence type="ECO:0000256" key="2">
    <source>
        <dbReference type="SAM" id="SignalP"/>
    </source>
</evidence>